<organism evidence="2 3">
    <name type="scientific">Micromonospora polyrhachis</name>
    <dbReference type="NCBI Taxonomy" id="1282883"/>
    <lineage>
        <taxon>Bacteria</taxon>
        <taxon>Bacillati</taxon>
        <taxon>Actinomycetota</taxon>
        <taxon>Actinomycetes</taxon>
        <taxon>Micromonosporales</taxon>
        <taxon>Micromonosporaceae</taxon>
        <taxon>Micromonospora</taxon>
    </lineage>
</organism>
<proteinExistence type="predicted"/>
<name>A0A7W7SMX0_9ACTN</name>
<sequence length="254" mass="27638">MRRHLRPGIALPPPPDPHTAQMLAELLAEHATLHGWSASTLGKARSGLHAVLGLQDTPGARIKASLLRDLGPLNRATGQLREFLGGLDLLDDDLTPALQNWFTGKVADLPAPMRAELRVWFDVMFYGHKTNAPRSRARTQSTIRARLNTVLPTLHAWAAAGHESLREITRTLVLDAIRAADEGHPRYLLGSCLRSIFSTLKGTRSSSATPPRASSSAHRTPAFPNPPNSTSSARPSTPPNPPARLSPHCWRSMP</sequence>
<gene>
    <name evidence="2" type="ORF">FHR38_001460</name>
</gene>
<dbReference type="EMBL" id="JACHJW010000001">
    <property type="protein sequence ID" value="MBB4957727.1"/>
    <property type="molecule type" value="Genomic_DNA"/>
</dbReference>
<dbReference type="AlphaFoldDB" id="A0A7W7SMX0"/>
<evidence type="ECO:0000313" key="2">
    <source>
        <dbReference type="EMBL" id="MBB4957727.1"/>
    </source>
</evidence>
<evidence type="ECO:0000313" key="3">
    <source>
        <dbReference type="Proteomes" id="UP000578819"/>
    </source>
</evidence>
<feature type="region of interest" description="Disordered" evidence="1">
    <location>
        <begin position="202"/>
        <end position="254"/>
    </location>
</feature>
<dbReference type="RefSeq" id="WP_246446357.1">
    <property type="nucleotide sequence ID" value="NZ_JACHJW010000001.1"/>
</dbReference>
<protein>
    <submittedName>
        <fullName evidence="2">Uncharacterized protein</fullName>
    </submittedName>
</protein>
<accession>A0A7W7SMX0</accession>
<feature type="compositionally biased region" description="Low complexity" evidence="1">
    <location>
        <begin position="203"/>
        <end position="216"/>
    </location>
</feature>
<dbReference type="Proteomes" id="UP000578819">
    <property type="component" value="Unassembled WGS sequence"/>
</dbReference>
<reference evidence="2 3" key="1">
    <citation type="submission" date="2020-08" db="EMBL/GenBank/DDBJ databases">
        <title>Sequencing the genomes of 1000 actinobacteria strains.</title>
        <authorList>
            <person name="Klenk H.-P."/>
        </authorList>
    </citation>
    <scope>NUCLEOTIDE SEQUENCE [LARGE SCALE GENOMIC DNA]</scope>
    <source>
        <strain evidence="2 3">DSM 45886</strain>
    </source>
</reference>
<keyword evidence="3" id="KW-1185">Reference proteome</keyword>
<evidence type="ECO:0000256" key="1">
    <source>
        <dbReference type="SAM" id="MobiDB-lite"/>
    </source>
</evidence>
<comment type="caution">
    <text evidence="2">The sequence shown here is derived from an EMBL/GenBank/DDBJ whole genome shotgun (WGS) entry which is preliminary data.</text>
</comment>